<evidence type="ECO:0000313" key="1">
    <source>
        <dbReference type="EMBL" id="JAD22030.1"/>
    </source>
</evidence>
<protein>
    <submittedName>
        <fullName evidence="1">Uncharacterized protein</fullName>
    </submittedName>
</protein>
<reference evidence="1" key="2">
    <citation type="journal article" date="2015" name="Data Brief">
        <title>Shoot transcriptome of the giant reed, Arundo donax.</title>
        <authorList>
            <person name="Barrero R.A."/>
            <person name="Guerrero F.D."/>
            <person name="Moolhuijzen P."/>
            <person name="Goolsby J.A."/>
            <person name="Tidwell J."/>
            <person name="Bellgard S.E."/>
            <person name="Bellgard M.I."/>
        </authorList>
    </citation>
    <scope>NUCLEOTIDE SEQUENCE</scope>
    <source>
        <tissue evidence="1">Shoot tissue taken approximately 20 cm above the soil surface</tissue>
    </source>
</reference>
<sequence length="28" mass="3127">MHGEPDKHCEMELVLCLIFDSSLAVVPI</sequence>
<organism evidence="1">
    <name type="scientific">Arundo donax</name>
    <name type="common">Giant reed</name>
    <name type="synonym">Donax arundinaceus</name>
    <dbReference type="NCBI Taxonomy" id="35708"/>
    <lineage>
        <taxon>Eukaryota</taxon>
        <taxon>Viridiplantae</taxon>
        <taxon>Streptophyta</taxon>
        <taxon>Embryophyta</taxon>
        <taxon>Tracheophyta</taxon>
        <taxon>Spermatophyta</taxon>
        <taxon>Magnoliopsida</taxon>
        <taxon>Liliopsida</taxon>
        <taxon>Poales</taxon>
        <taxon>Poaceae</taxon>
        <taxon>PACMAD clade</taxon>
        <taxon>Arundinoideae</taxon>
        <taxon>Arundineae</taxon>
        <taxon>Arundo</taxon>
    </lineage>
</organism>
<accession>A0A0A8Y9N9</accession>
<proteinExistence type="predicted"/>
<name>A0A0A8Y9N9_ARUDO</name>
<dbReference type="EMBL" id="GBRH01275865">
    <property type="protein sequence ID" value="JAD22030.1"/>
    <property type="molecule type" value="Transcribed_RNA"/>
</dbReference>
<dbReference type="AlphaFoldDB" id="A0A0A8Y9N9"/>
<reference evidence="1" key="1">
    <citation type="submission" date="2014-09" db="EMBL/GenBank/DDBJ databases">
        <authorList>
            <person name="Magalhaes I.L.F."/>
            <person name="Oliveira U."/>
            <person name="Santos F.R."/>
            <person name="Vidigal T.H.D.A."/>
            <person name="Brescovit A.D."/>
            <person name="Santos A.J."/>
        </authorList>
    </citation>
    <scope>NUCLEOTIDE SEQUENCE</scope>
    <source>
        <tissue evidence="1">Shoot tissue taken approximately 20 cm above the soil surface</tissue>
    </source>
</reference>